<feature type="region of interest" description="Disordered" evidence="1">
    <location>
        <begin position="45"/>
        <end position="67"/>
    </location>
</feature>
<dbReference type="RefSeq" id="WP_183490491.1">
    <property type="nucleotide sequence ID" value="NZ_JACIDZ010000017.1"/>
</dbReference>
<organism evidence="2 3">
    <name type="scientific">Martelella radicis</name>
    <dbReference type="NCBI Taxonomy" id="1397476"/>
    <lineage>
        <taxon>Bacteria</taxon>
        <taxon>Pseudomonadati</taxon>
        <taxon>Pseudomonadota</taxon>
        <taxon>Alphaproteobacteria</taxon>
        <taxon>Hyphomicrobiales</taxon>
        <taxon>Aurantimonadaceae</taxon>
        <taxon>Martelella</taxon>
    </lineage>
</organism>
<sequence length="67" mass="7344">MKLMDEKDTVRAIAEAAGLTRILAMDEEDIQSAAASARAFRSALVEKDTPADEPWPPMTIGRPDDRT</sequence>
<reference evidence="2 3" key="1">
    <citation type="submission" date="2020-08" db="EMBL/GenBank/DDBJ databases">
        <title>Genomic Encyclopedia of Type Strains, Phase IV (KMG-IV): sequencing the most valuable type-strain genomes for metagenomic binning, comparative biology and taxonomic classification.</title>
        <authorList>
            <person name="Goeker M."/>
        </authorList>
    </citation>
    <scope>NUCLEOTIDE SEQUENCE [LARGE SCALE GENOMIC DNA]</scope>
    <source>
        <strain evidence="2 3">DSM 28101</strain>
    </source>
</reference>
<evidence type="ECO:0000313" key="2">
    <source>
        <dbReference type="EMBL" id="MBB4124137.1"/>
    </source>
</evidence>
<keyword evidence="3" id="KW-1185">Reference proteome</keyword>
<evidence type="ECO:0000313" key="3">
    <source>
        <dbReference type="Proteomes" id="UP000530571"/>
    </source>
</evidence>
<accession>A0A7W6PD68</accession>
<dbReference type="Proteomes" id="UP000530571">
    <property type="component" value="Unassembled WGS sequence"/>
</dbReference>
<comment type="caution">
    <text evidence="2">The sequence shown here is derived from an EMBL/GenBank/DDBJ whole genome shotgun (WGS) entry which is preliminary data.</text>
</comment>
<proteinExistence type="predicted"/>
<evidence type="ECO:0000256" key="1">
    <source>
        <dbReference type="SAM" id="MobiDB-lite"/>
    </source>
</evidence>
<dbReference type="AlphaFoldDB" id="A0A7W6PD68"/>
<protein>
    <submittedName>
        <fullName evidence="2">2-methylcitrate dehydratase PrpD</fullName>
    </submittedName>
</protein>
<dbReference type="EMBL" id="JACIDZ010000017">
    <property type="protein sequence ID" value="MBB4124137.1"/>
    <property type="molecule type" value="Genomic_DNA"/>
</dbReference>
<name>A0A7W6PD68_9HYPH</name>
<gene>
    <name evidence="2" type="ORF">GGR30_004090</name>
</gene>